<reference evidence="2" key="2">
    <citation type="journal article" date="2015" name="Fish Shellfish Immunol.">
        <title>Early steps in the European eel (Anguilla anguilla)-Vibrio vulnificus interaction in the gills: Role of the RtxA13 toxin.</title>
        <authorList>
            <person name="Callol A."/>
            <person name="Pajuelo D."/>
            <person name="Ebbesson L."/>
            <person name="Teles M."/>
            <person name="MacKenzie S."/>
            <person name="Amaro C."/>
        </authorList>
    </citation>
    <scope>NUCLEOTIDE SEQUENCE</scope>
</reference>
<evidence type="ECO:0000256" key="1">
    <source>
        <dbReference type="SAM" id="MobiDB-lite"/>
    </source>
</evidence>
<sequence length="54" mass="5992">MCLFNNNLPQVMFLAENEQNRSPGSSTQTSRHNDRRTVKICGRAGPNSVSIQSV</sequence>
<feature type="region of interest" description="Disordered" evidence="1">
    <location>
        <begin position="16"/>
        <end position="38"/>
    </location>
</feature>
<dbReference type="EMBL" id="GBXM01075065">
    <property type="protein sequence ID" value="JAH33512.1"/>
    <property type="molecule type" value="Transcribed_RNA"/>
</dbReference>
<organism evidence="2">
    <name type="scientific">Anguilla anguilla</name>
    <name type="common">European freshwater eel</name>
    <name type="synonym">Muraena anguilla</name>
    <dbReference type="NCBI Taxonomy" id="7936"/>
    <lineage>
        <taxon>Eukaryota</taxon>
        <taxon>Metazoa</taxon>
        <taxon>Chordata</taxon>
        <taxon>Craniata</taxon>
        <taxon>Vertebrata</taxon>
        <taxon>Euteleostomi</taxon>
        <taxon>Actinopterygii</taxon>
        <taxon>Neopterygii</taxon>
        <taxon>Teleostei</taxon>
        <taxon>Anguilliformes</taxon>
        <taxon>Anguillidae</taxon>
        <taxon>Anguilla</taxon>
    </lineage>
</organism>
<accession>A0A0E9RX98</accession>
<feature type="compositionally biased region" description="Polar residues" evidence="1">
    <location>
        <begin position="20"/>
        <end position="30"/>
    </location>
</feature>
<protein>
    <submittedName>
        <fullName evidence="2">Uncharacterized protein</fullName>
    </submittedName>
</protein>
<name>A0A0E9RX98_ANGAN</name>
<proteinExistence type="predicted"/>
<evidence type="ECO:0000313" key="2">
    <source>
        <dbReference type="EMBL" id="JAH33512.1"/>
    </source>
</evidence>
<reference evidence="2" key="1">
    <citation type="submission" date="2014-11" db="EMBL/GenBank/DDBJ databases">
        <authorList>
            <person name="Amaro Gonzalez C."/>
        </authorList>
    </citation>
    <scope>NUCLEOTIDE SEQUENCE</scope>
</reference>
<dbReference type="AlphaFoldDB" id="A0A0E9RX98"/>